<feature type="region of interest" description="Disordered" evidence="1">
    <location>
        <begin position="98"/>
        <end position="121"/>
    </location>
</feature>
<gene>
    <name evidence="2" type="ORF">AA0114_g5559</name>
</gene>
<dbReference type="AlphaFoldDB" id="A0A4Q4S327"/>
<comment type="caution">
    <text evidence="2">The sequence shown here is derived from an EMBL/GenBank/DDBJ whole genome shotgun (WGS) entry which is preliminary data.</text>
</comment>
<protein>
    <recommendedName>
        <fullName evidence="4">BTB domain-containing protein</fullName>
    </recommendedName>
</protein>
<evidence type="ECO:0000313" key="2">
    <source>
        <dbReference type="EMBL" id="RYN51205.1"/>
    </source>
</evidence>
<reference evidence="3" key="1">
    <citation type="journal article" date="2019" name="bioRxiv">
        <title>Genomics, evolutionary history and diagnostics of the Alternaria alternata species group including apple and Asian pear pathotypes.</title>
        <authorList>
            <person name="Armitage A.D."/>
            <person name="Cockerton H.M."/>
            <person name="Sreenivasaprasad S."/>
            <person name="Woodhall J.W."/>
            <person name="Lane C.R."/>
            <person name="Harrison R.J."/>
            <person name="Clarkson J.P."/>
        </authorList>
    </citation>
    <scope>NUCLEOTIDE SEQUENCE [LARGE SCALE GENOMIC DNA]</scope>
    <source>
        <strain evidence="3">FERA 1082</strain>
    </source>
</reference>
<proteinExistence type="predicted"/>
<organism evidence="2 3">
    <name type="scientific">Alternaria tenuissima</name>
    <dbReference type="NCBI Taxonomy" id="119927"/>
    <lineage>
        <taxon>Eukaryota</taxon>
        <taxon>Fungi</taxon>
        <taxon>Dikarya</taxon>
        <taxon>Ascomycota</taxon>
        <taxon>Pezizomycotina</taxon>
        <taxon>Dothideomycetes</taxon>
        <taxon>Pleosporomycetidae</taxon>
        <taxon>Pleosporales</taxon>
        <taxon>Pleosporineae</taxon>
        <taxon>Pleosporaceae</taxon>
        <taxon>Alternaria</taxon>
        <taxon>Alternaria sect. Alternaria</taxon>
        <taxon>Alternaria alternata complex</taxon>
    </lineage>
</organism>
<dbReference type="OrthoDB" id="5326346at2759"/>
<dbReference type="Proteomes" id="UP000292402">
    <property type="component" value="Unassembled WGS sequence"/>
</dbReference>
<accession>A0A4Q4S327</accession>
<dbReference type="EMBL" id="PDXA01000016">
    <property type="protein sequence ID" value="RYN51205.1"/>
    <property type="molecule type" value="Genomic_DNA"/>
</dbReference>
<sequence length="437" mass="49089">MAPVVHVIDPDPDTVLILRNPCTTFAPWDPERKPKNPVVPVSKKEKKKKSKRRVDRQAKCQSNVNLVLTQHSLNPPEHYPPLAPGGLAVNSSETFPEDGFGGSNGFAGASSASEVAPSLTTHKEPVEPEEESIHYHVSSRHLILASPVFKRALNKDGFAESVRNEIDGFFHVQASDWDPEAFLIVLQILHGRNKQVPRKVSLDMLAKIAILEDYYTFGESLDVFTEMWVQELIKVSIPKIYCRDLVLWIWVAWLFDKDQQFKEATTVAIKQSTEALRTLDLPIPTILSGTFIPRSDEIRDRLHTADEIDNTRYQAIEFVIEALHDRLERYRSTDYLCPSDANQSFLCGSFLLGSLTKELSRLNLMSPRPEVPFPGLSFNKTCELVGAMQSPWWYSANGSYSRAHSCTLNAAMKTLIEDVSTAVGGLNLGDLKKRRDS</sequence>
<feature type="region of interest" description="Disordered" evidence="1">
    <location>
        <begin position="27"/>
        <end position="58"/>
    </location>
</feature>
<evidence type="ECO:0000256" key="1">
    <source>
        <dbReference type="SAM" id="MobiDB-lite"/>
    </source>
</evidence>
<evidence type="ECO:0008006" key="4">
    <source>
        <dbReference type="Google" id="ProtNLM"/>
    </source>
</evidence>
<name>A0A4Q4S327_9PLEO</name>
<evidence type="ECO:0000313" key="3">
    <source>
        <dbReference type="Proteomes" id="UP000292402"/>
    </source>
</evidence>
<feature type="compositionally biased region" description="Basic residues" evidence="1">
    <location>
        <begin position="44"/>
        <end position="54"/>
    </location>
</feature>